<comment type="caution">
    <text evidence="21">The sequence shown here is derived from an EMBL/GenBank/DDBJ whole genome shotgun (WGS) entry which is preliminary data.</text>
</comment>
<dbReference type="InterPro" id="IPR029045">
    <property type="entry name" value="ClpP/crotonase-like_dom_sf"/>
</dbReference>
<comment type="similarity">
    <text evidence="17">Belongs to the AccD/PCCB family.</text>
</comment>
<evidence type="ECO:0000256" key="9">
    <source>
        <dbReference type="ARBA" id="ARBA00022741"/>
    </source>
</evidence>
<comment type="subunit">
    <text evidence="16">Acetyl-CoA carboxylase is a heterohexamer composed of biotin carboxyl carrier protein (AccB), biotin carboxylase (AccC) and two subunits each of ACCase subunit alpha (AccA) and ACCase subunit beta (AccD).</text>
</comment>
<reference evidence="21 22" key="1">
    <citation type="submission" date="2018-09" db="EMBL/GenBank/DDBJ databases">
        <title>Murine metabolic-syndrome-specific gut microbial biobank.</title>
        <authorList>
            <person name="Liu C."/>
        </authorList>
    </citation>
    <scope>NUCLEOTIDE SEQUENCE [LARGE SCALE GENOMIC DNA]</scope>
    <source>
        <strain evidence="21 22">0.1xD8-82</strain>
    </source>
</reference>
<dbReference type="NCBIfam" id="NF041504">
    <property type="entry name" value="AccA_sub"/>
    <property type="match status" value="1"/>
</dbReference>
<comment type="pathway">
    <text evidence="2 16">Lipid metabolism; malonyl-CoA biosynthesis; malonyl-CoA from acetyl-CoA: step 1/1.</text>
</comment>
<evidence type="ECO:0000313" key="21">
    <source>
        <dbReference type="EMBL" id="RKI88724.1"/>
    </source>
</evidence>
<dbReference type="GO" id="GO:2001295">
    <property type="term" value="P:malonyl-CoA biosynthetic process"/>
    <property type="evidence" value="ECO:0007669"/>
    <property type="project" value="UniProtKB-UniRule"/>
</dbReference>
<dbReference type="AlphaFoldDB" id="A0A3A9AC96"/>
<evidence type="ECO:0000259" key="19">
    <source>
        <dbReference type="PROSITE" id="PS50980"/>
    </source>
</evidence>
<dbReference type="PANTHER" id="PTHR42853:SF3">
    <property type="entry name" value="ACETYL-COENZYME A CARBOXYLASE CARBOXYL TRANSFERASE SUBUNIT ALPHA, CHLOROPLASTIC"/>
    <property type="match status" value="1"/>
</dbReference>
<keyword evidence="11 16" id="KW-0067">ATP-binding</keyword>
<dbReference type="InterPro" id="IPR000438">
    <property type="entry name" value="Acetyl_CoA_COase_Trfase_b_su"/>
</dbReference>
<gene>
    <name evidence="17" type="primary">accD</name>
    <name evidence="16" type="synonym">accA</name>
    <name evidence="21" type="ORF">D7V94_18795</name>
</gene>
<evidence type="ECO:0000256" key="16">
    <source>
        <dbReference type="HAMAP-Rule" id="MF_00823"/>
    </source>
</evidence>
<dbReference type="GO" id="GO:0008270">
    <property type="term" value="F:zinc ion binding"/>
    <property type="evidence" value="ECO:0007669"/>
    <property type="project" value="UniProtKB-UniRule"/>
</dbReference>
<dbReference type="HAMAP" id="MF_00823">
    <property type="entry name" value="AcetylCoA_CT_alpha"/>
    <property type="match status" value="1"/>
</dbReference>
<organism evidence="21 22">
    <name type="scientific">Parablautia intestinalis</name>
    <dbReference type="NCBI Taxonomy" id="2320100"/>
    <lineage>
        <taxon>Bacteria</taxon>
        <taxon>Bacillati</taxon>
        <taxon>Bacillota</taxon>
        <taxon>Clostridia</taxon>
        <taxon>Lachnospirales</taxon>
        <taxon>Lachnospiraceae</taxon>
        <taxon>Parablautia</taxon>
    </lineage>
</organism>
<feature type="zinc finger region" description="C4-type" evidence="17">
    <location>
        <begin position="96"/>
        <end position="118"/>
    </location>
</feature>
<keyword evidence="17" id="KW-0863">Zinc-finger</keyword>
<comment type="similarity">
    <text evidence="4">In the N-terminal section; belongs to the AccD/PCCB family.</text>
</comment>
<comment type="subcellular location">
    <subcellularLocation>
        <location evidence="1 16">Cytoplasm</location>
    </subcellularLocation>
</comment>
<dbReference type="InterPro" id="IPR011763">
    <property type="entry name" value="COA_CT_C"/>
</dbReference>
<dbReference type="PANTHER" id="PTHR42853">
    <property type="entry name" value="ACETYL-COENZYME A CARBOXYLASE CARBOXYL TRANSFERASE SUBUNIT ALPHA"/>
    <property type="match status" value="1"/>
</dbReference>
<dbReference type="OrthoDB" id="9772975at2"/>
<dbReference type="NCBIfam" id="NF004344">
    <property type="entry name" value="PRK05724.1"/>
    <property type="match status" value="1"/>
</dbReference>
<feature type="domain" description="CoA carboxyltransferase N-terminal" evidence="19">
    <location>
        <begin position="92"/>
        <end position="358"/>
    </location>
</feature>
<dbReference type="Pfam" id="PF03255">
    <property type="entry name" value="ACCA"/>
    <property type="match status" value="1"/>
</dbReference>
<comment type="catalytic activity">
    <reaction evidence="15 16">
        <text>N(6)-carboxybiotinyl-L-lysyl-[protein] + acetyl-CoA = N(6)-biotinyl-L-lysyl-[protein] + malonyl-CoA</text>
        <dbReference type="Rhea" id="RHEA:54728"/>
        <dbReference type="Rhea" id="RHEA-COMP:10505"/>
        <dbReference type="Rhea" id="RHEA-COMP:10506"/>
        <dbReference type="ChEBI" id="CHEBI:57288"/>
        <dbReference type="ChEBI" id="CHEBI:57384"/>
        <dbReference type="ChEBI" id="CHEBI:83144"/>
        <dbReference type="ChEBI" id="CHEBI:83145"/>
        <dbReference type="EC" id="2.1.3.15"/>
    </reaction>
</comment>
<evidence type="ECO:0000313" key="22">
    <source>
        <dbReference type="Proteomes" id="UP000280696"/>
    </source>
</evidence>
<evidence type="ECO:0000256" key="4">
    <source>
        <dbReference type="ARBA" id="ARBA00010284"/>
    </source>
</evidence>
<keyword evidence="8 16" id="KW-0808">Transferase</keyword>
<comment type="cofactor">
    <cofactor evidence="17">
        <name>Zn(2+)</name>
        <dbReference type="ChEBI" id="CHEBI:29105"/>
    </cofactor>
    <text evidence="17">Binds 1 zinc ion per subunit.</text>
</comment>
<dbReference type="GO" id="GO:0006633">
    <property type="term" value="P:fatty acid biosynthetic process"/>
    <property type="evidence" value="ECO:0007669"/>
    <property type="project" value="UniProtKB-KW"/>
</dbReference>
<keyword evidence="22" id="KW-1185">Reference proteome</keyword>
<evidence type="ECO:0000256" key="3">
    <source>
        <dbReference type="ARBA" id="ARBA00006276"/>
    </source>
</evidence>
<dbReference type="PROSITE" id="PS50989">
    <property type="entry name" value="COA_CT_CTER"/>
    <property type="match status" value="1"/>
</dbReference>
<keyword evidence="12 16" id="KW-0443">Lipid metabolism</keyword>
<dbReference type="NCBIfam" id="TIGR00513">
    <property type="entry name" value="accA"/>
    <property type="match status" value="1"/>
</dbReference>
<comment type="function">
    <text evidence="16">Component of the acetyl coenzyme A carboxylase (ACC) complex. First, biotin carboxylase catalyzes the carboxylation of biotin on its carrier protein (BCCP) and then the CO(2) group is transferred by the carboxyltransferase to acetyl-CoA to form malonyl-CoA.</text>
</comment>
<comment type="subunit">
    <text evidence="5">Acetyl-CoA carboxylase is a heterotetramer composed of biotin carboxyl carrier protein (AccB), biotin carboxylase (AccC) and two subunits of ACCase subunit beta/alpha.</text>
</comment>
<comment type="function">
    <text evidence="14 17">Component of the acetyl coenzyme A carboxylase (ACC) complex. Biotin carboxylase (BC) catalyzes the carboxylation of biotin on its carrier protein (BCCP) and then the CO(2) group is transferred by the transcarboxylase to acetyl-CoA to form malonyl-CoA.</text>
</comment>
<keyword evidence="17" id="KW-0862">Zinc</keyword>
<dbReference type="EC" id="2.1.3.15" evidence="16"/>
<keyword evidence="9 16" id="KW-0547">Nucleotide-binding</keyword>
<dbReference type="PRINTS" id="PR01069">
    <property type="entry name" value="ACCCTRFRASEA"/>
</dbReference>
<evidence type="ECO:0000256" key="13">
    <source>
        <dbReference type="ARBA" id="ARBA00023160"/>
    </source>
</evidence>
<dbReference type="GO" id="GO:0016743">
    <property type="term" value="F:carboxyl- or carbamoyltransferase activity"/>
    <property type="evidence" value="ECO:0007669"/>
    <property type="project" value="UniProtKB-UniRule"/>
</dbReference>
<keyword evidence="17" id="KW-0479">Metal-binding</keyword>
<dbReference type="UniPathway" id="UPA00655">
    <property type="reaction ID" value="UER00711"/>
</dbReference>
<feature type="compositionally biased region" description="Basic and acidic residues" evidence="18">
    <location>
        <begin position="16"/>
        <end position="38"/>
    </location>
</feature>
<dbReference type="HAMAP" id="MF_01395">
    <property type="entry name" value="AcetylCoA_CT_beta"/>
    <property type="match status" value="1"/>
</dbReference>
<dbReference type="InterPro" id="IPR011762">
    <property type="entry name" value="COA_CT_N"/>
</dbReference>
<dbReference type="EMBL" id="RAYQ01000025">
    <property type="protein sequence ID" value="RKI88724.1"/>
    <property type="molecule type" value="Genomic_DNA"/>
</dbReference>
<feature type="binding site" evidence="17">
    <location>
        <position position="115"/>
    </location>
    <ligand>
        <name>Zn(2+)</name>
        <dbReference type="ChEBI" id="CHEBI:29105"/>
    </ligand>
</feature>
<feature type="domain" description="CoA carboxyltransferase C-terminal" evidence="20">
    <location>
        <begin position="372"/>
        <end position="612"/>
    </location>
</feature>
<dbReference type="GO" id="GO:0003989">
    <property type="term" value="F:acetyl-CoA carboxylase activity"/>
    <property type="evidence" value="ECO:0007669"/>
    <property type="project" value="InterPro"/>
</dbReference>
<evidence type="ECO:0000256" key="11">
    <source>
        <dbReference type="ARBA" id="ARBA00022840"/>
    </source>
</evidence>
<evidence type="ECO:0000256" key="2">
    <source>
        <dbReference type="ARBA" id="ARBA00004956"/>
    </source>
</evidence>
<comment type="similarity">
    <text evidence="16">Belongs to the AccA family.</text>
</comment>
<evidence type="ECO:0000259" key="20">
    <source>
        <dbReference type="PROSITE" id="PS50989"/>
    </source>
</evidence>
<dbReference type="GO" id="GO:0005524">
    <property type="term" value="F:ATP binding"/>
    <property type="evidence" value="ECO:0007669"/>
    <property type="project" value="UniProtKB-KW"/>
</dbReference>
<evidence type="ECO:0000256" key="12">
    <source>
        <dbReference type="ARBA" id="ARBA00023098"/>
    </source>
</evidence>
<feature type="binding site" evidence="17">
    <location>
        <position position="118"/>
    </location>
    <ligand>
        <name>Zn(2+)</name>
        <dbReference type="ChEBI" id="CHEBI:29105"/>
    </ligand>
</feature>
<sequence length="636" mass="70371">MSALFRKDKYIQVKGADTEKKDFEETGERQQPDQEEKNKYKKLGQVIDRIKNKEAGSVIDRVRDKASEDNDKVKDKASDKDKSSAKDKDKDAVIICPDCGKELNRGDVIVNHYICTACGSYFRVRTKNRIRMICDKGTFTPWLEDMPVSNPLDFPGYEEKLNGVMEKTGLHEGVTVGEGRIFGERVCLGVCDARFLMGSMGHVVGEKIVGVVEQATSKKLPVVLFCCSGGARMQEGIISLMQMAKTSAALKRHSQAGLLYVSVLTDPTTGGVTASFAMLGDIILAEPGALIGFAGPRVIEQTIGQKLPEGFQRAEFQLEHGFVDAVVERDNLKSTLYRILKSHRISMANKAFSSFTQEISKFQPVEVNRERLAKTPVKSAWEKVKEARGLKRPSALTYIDLIFDDFMELHGDRSFRDDTTIVGGIATLYGQPVTVIGVQKGNDVKECVLRNYGMTSPEGYRKALRLMEQAEKFHRPVICFINTSGAYPGMEAEERGQGEAIARNLFEMAGLKVPVLSIVIGEGGSGGALGLAVSNEVWMLENSTYSVLSPEGFASILWKDGKRAGEAAQVMGITADDLKRLEVIEEIIPEYGSAGPDTVGDIAGYMKFHMTEFLKKFDKMSGEEIASNRYERFRKF</sequence>
<dbReference type="Proteomes" id="UP000280696">
    <property type="component" value="Unassembled WGS sequence"/>
</dbReference>
<evidence type="ECO:0000256" key="18">
    <source>
        <dbReference type="SAM" id="MobiDB-lite"/>
    </source>
</evidence>
<keyword evidence="13 16" id="KW-0275">Fatty acid biosynthesis</keyword>
<dbReference type="GO" id="GO:0009317">
    <property type="term" value="C:acetyl-CoA carboxylase complex"/>
    <property type="evidence" value="ECO:0007669"/>
    <property type="project" value="InterPro"/>
</dbReference>
<evidence type="ECO:0000256" key="10">
    <source>
        <dbReference type="ARBA" id="ARBA00022832"/>
    </source>
</evidence>
<accession>A0A3A9AC96</accession>
<evidence type="ECO:0000256" key="14">
    <source>
        <dbReference type="ARBA" id="ARBA00025280"/>
    </source>
</evidence>
<evidence type="ECO:0000256" key="7">
    <source>
        <dbReference type="ARBA" id="ARBA00022516"/>
    </source>
</evidence>
<dbReference type="Gene3D" id="3.90.226.10">
    <property type="entry name" value="2-enoyl-CoA Hydratase, Chain A, domain 1"/>
    <property type="match status" value="2"/>
</dbReference>
<dbReference type="NCBIfam" id="TIGR00515">
    <property type="entry name" value="accD"/>
    <property type="match status" value="1"/>
</dbReference>
<feature type="region of interest" description="Disordered" evidence="18">
    <location>
        <begin position="16"/>
        <end position="42"/>
    </location>
</feature>
<feature type="region of interest" description="Disordered" evidence="18">
    <location>
        <begin position="58"/>
        <end position="85"/>
    </location>
</feature>
<evidence type="ECO:0000256" key="17">
    <source>
        <dbReference type="HAMAP-Rule" id="MF_01395"/>
    </source>
</evidence>
<feature type="binding site" evidence="17">
    <location>
        <position position="99"/>
    </location>
    <ligand>
        <name>Zn(2+)</name>
        <dbReference type="ChEBI" id="CHEBI:29105"/>
    </ligand>
</feature>
<dbReference type="SUPFAM" id="SSF52096">
    <property type="entry name" value="ClpP/crotonase"/>
    <property type="match status" value="2"/>
</dbReference>
<evidence type="ECO:0000256" key="8">
    <source>
        <dbReference type="ARBA" id="ARBA00022679"/>
    </source>
</evidence>
<name>A0A3A9AC96_9FIRM</name>
<keyword evidence="21" id="KW-0436">Ligase</keyword>
<keyword evidence="6 16" id="KW-0963">Cytoplasm</keyword>
<evidence type="ECO:0000256" key="6">
    <source>
        <dbReference type="ARBA" id="ARBA00022490"/>
    </source>
</evidence>
<dbReference type="PROSITE" id="PS50980">
    <property type="entry name" value="COA_CT_NTER"/>
    <property type="match status" value="1"/>
</dbReference>
<dbReference type="InterPro" id="IPR001095">
    <property type="entry name" value="Acetyl_CoA_COase_a_su"/>
</dbReference>
<evidence type="ECO:0000256" key="1">
    <source>
        <dbReference type="ARBA" id="ARBA00004496"/>
    </source>
</evidence>
<feature type="binding site" evidence="17">
    <location>
        <position position="96"/>
    </location>
    <ligand>
        <name>Zn(2+)</name>
        <dbReference type="ChEBI" id="CHEBI:29105"/>
    </ligand>
</feature>
<keyword evidence="7 16" id="KW-0444">Lipid biosynthesis</keyword>
<comment type="similarity">
    <text evidence="3">In the C-terminal section; belongs to the AccA family.</text>
</comment>
<evidence type="ECO:0000256" key="15">
    <source>
        <dbReference type="ARBA" id="ARBA00049152"/>
    </source>
</evidence>
<protein>
    <recommendedName>
        <fullName evidence="16 17">Multifunctional fusion protein</fullName>
    </recommendedName>
    <domain>
        <recommendedName>
            <fullName evidence="16">Acetyl-coenzyme A carboxylase carboxyl transferase subunit alpha</fullName>
            <shortName evidence="16">ACCase subunit alpha</shortName>
            <shortName evidence="16">Acetyl-CoA carboxylase carboxyltransferase subunit alpha</shortName>
            <ecNumber evidence="16">2.1.3.15</ecNumber>
        </recommendedName>
    </domain>
    <domain>
        <recommendedName>
            <fullName evidence="17">Acetyl-coenzyme A carboxylase carboxyl transferase subunit beta</fullName>
            <shortName evidence="17">ACCase subunit beta</shortName>
            <shortName evidence="17">Acetyl-CoA carboxylase carboxyltransferase subunit beta</shortName>
        </recommendedName>
    </domain>
</protein>
<evidence type="ECO:0000256" key="5">
    <source>
        <dbReference type="ARBA" id="ARBA00011664"/>
    </source>
</evidence>
<proteinExistence type="inferred from homology"/>
<keyword evidence="10 16" id="KW-0276">Fatty acid metabolism</keyword>